<dbReference type="InterPro" id="IPR007050">
    <property type="entry name" value="HTH_bacterioopsin"/>
</dbReference>
<dbReference type="AlphaFoldDB" id="A0A3A6Q5R6"/>
<dbReference type="InterPro" id="IPR036388">
    <property type="entry name" value="WH-like_DNA-bd_sf"/>
</dbReference>
<keyword evidence="2" id="KW-0804">Transcription</keyword>
<name>A0A3A6Q5R6_9EURY</name>
<evidence type="ECO:0000256" key="1">
    <source>
        <dbReference type="ARBA" id="ARBA00023015"/>
    </source>
</evidence>
<feature type="domain" description="Bacterioopsin transcriptional activator GAF and HTH associated" evidence="4">
    <location>
        <begin position="7"/>
        <end position="154"/>
    </location>
</feature>
<keyword evidence="1" id="KW-0805">Transcription regulation</keyword>
<dbReference type="Pfam" id="PF04967">
    <property type="entry name" value="HTH_10"/>
    <property type="match status" value="1"/>
</dbReference>
<evidence type="ECO:0000313" key="6">
    <source>
        <dbReference type="Proteomes" id="UP000281564"/>
    </source>
</evidence>
<dbReference type="RefSeq" id="WP_205738963.1">
    <property type="nucleotide sequence ID" value="NZ_QMDW01000064.1"/>
</dbReference>
<dbReference type="Pfam" id="PF15915">
    <property type="entry name" value="BAT"/>
    <property type="match status" value="1"/>
</dbReference>
<accession>A0A3A6Q5R6</accession>
<evidence type="ECO:0000313" key="5">
    <source>
        <dbReference type="EMBL" id="RJX47202.1"/>
    </source>
</evidence>
<dbReference type="EMBL" id="QMDW01000064">
    <property type="protein sequence ID" value="RJX47202.1"/>
    <property type="molecule type" value="Genomic_DNA"/>
</dbReference>
<comment type="caution">
    <text evidence="5">The sequence shown here is derived from an EMBL/GenBank/DDBJ whole genome shotgun (WGS) entry which is preliminary data.</text>
</comment>
<protein>
    <recommendedName>
        <fullName evidence="7">Bacterio-opsin activator</fullName>
    </recommendedName>
</protein>
<dbReference type="OrthoDB" id="165911at2157"/>
<proteinExistence type="predicted"/>
<evidence type="ECO:0000259" key="4">
    <source>
        <dbReference type="Pfam" id="PF15915"/>
    </source>
</evidence>
<dbReference type="PANTHER" id="PTHR34236">
    <property type="entry name" value="DIMETHYL SULFOXIDE REDUCTASE TRANSCRIPTIONAL ACTIVATOR"/>
    <property type="match status" value="1"/>
</dbReference>
<organism evidence="5 6">
    <name type="scientific">Halonotius pteroides</name>
    <dbReference type="NCBI Taxonomy" id="268735"/>
    <lineage>
        <taxon>Archaea</taxon>
        <taxon>Methanobacteriati</taxon>
        <taxon>Methanobacteriota</taxon>
        <taxon>Stenosarchaea group</taxon>
        <taxon>Halobacteria</taxon>
        <taxon>Halobacteriales</taxon>
        <taxon>Haloferacaceae</taxon>
        <taxon>Halonotius</taxon>
    </lineage>
</organism>
<gene>
    <name evidence="5" type="ORF">DP106_15020</name>
</gene>
<dbReference type="SUPFAM" id="SSF88659">
    <property type="entry name" value="Sigma3 and sigma4 domains of RNA polymerase sigma factors"/>
    <property type="match status" value="1"/>
</dbReference>
<feature type="domain" description="HTH bat-type" evidence="3">
    <location>
        <begin position="167"/>
        <end position="219"/>
    </location>
</feature>
<evidence type="ECO:0000256" key="2">
    <source>
        <dbReference type="ARBA" id="ARBA00023163"/>
    </source>
</evidence>
<dbReference type="Gene3D" id="1.10.10.10">
    <property type="entry name" value="Winged helix-like DNA-binding domain superfamily/Winged helix DNA-binding domain"/>
    <property type="match status" value="1"/>
</dbReference>
<evidence type="ECO:0000259" key="3">
    <source>
        <dbReference type="Pfam" id="PF04967"/>
    </source>
</evidence>
<dbReference type="PANTHER" id="PTHR34236:SF1">
    <property type="entry name" value="DIMETHYL SULFOXIDE REDUCTASE TRANSCRIPTIONAL ACTIVATOR"/>
    <property type="match status" value="1"/>
</dbReference>
<dbReference type="Proteomes" id="UP000281564">
    <property type="component" value="Unassembled WGS sequence"/>
</dbReference>
<keyword evidence="6" id="KW-1185">Reference proteome</keyword>
<sequence length="238" mass="26554">ALLQSEQAVELEFEIRDPTNLFFELAAEVECDLELEGVVSRPDESALAFVNCVSDQQEKVLQATDRLDGIEAANILERADNTLVQLQVADHPLTTVLSDRGFILRKLWAEDDTRGRLTIEVPGTTDTRQAVNLISSQYQEAQLLAKHDTESSSELGDSSEKNILESLTHRQREVIETAYQCGYFDSPRSVTGGETAEMLDLSSATFHQHIRKVEKKLFERLLAGRTTTYPIPDVSSAD</sequence>
<evidence type="ECO:0008006" key="7">
    <source>
        <dbReference type="Google" id="ProtNLM"/>
    </source>
</evidence>
<dbReference type="InterPro" id="IPR013324">
    <property type="entry name" value="RNA_pol_sigma_r3/r4-like"/>
</dbReference>
<dbReference type="InterPro" id="IPR031803">
    <property type="entry name" value="BAT_GAF/HTH-assoc"/>
</dbReference>
<reference evidence="5 6" key="1">
    <citation type="submission" date="2018-06" db="EMBL/GenBank/DDBJ databases">
        <title>Halonotius sp. F13-13 a new haloarchaeeon isolated from a solar saltern from Isla Cristina, Huelva, Spain.</title>
        <authorList>
            <person name="Duran-Viseras A."/>
            <person name="Sanchez-Porro C."/>
            <person name="Ventosa A."/>
        </authorList>
    </citation>
    <scope>NUCLEOTIDE SEQUENCE [LARGE SCALE GENOMIC DNA]</scope>
    <source>
        <strain evidence="5 6">CECT 7525</strain>
    </source>
</reference>
<feature type="non-terminal residue" evidence="5">
    <location>
        <position position="1"/>
    </location>
</feature>